<dbReference type="InterPro" id="IPR011009">
    <property type="entry name" value="Kinase-like_dom_sf"/>
</dbReference>
<evidence type="ECO:0000313" key="3">
    <source>
        <dbReference type="Proteomes" id="UP000271098"/>
    </source>
</evidence>
<dbReference type="PANTHER" id="PTHR24416:SF611">
    <property type="entry name" value="TYROSINE-PROTEIN KINASE TRANSMEMBRANE RECEPTOR ROR"/>
    <property type="match status" value="1"/>
</dbReference>
<feature type="domain" description="Protein kinase" evidence="1">
    <location>
        <begin position="1"/>
        <end position="104"/>
    </location>
</feature>
<reference evidence="4" key="1">
    <citation type="submission" date="2016-06" db="UniProtKB">
        <authorList>
            <consortium name="WormBaseParasite"/>
        </authorList>
    </citation>
    <scope>IDENTIFICATION</scope>
</reference>
<dbReference type="WBParaSite" id="GPUH_0002171001-mRNA-1">
    <property type="protein sequence ID" value="GPUH_0002171001-mRNA-1"/>
    <property type="gene ID" value="GPUH_0002171001"/>
</dbReference>
<gene>
    <name evidence="2" type="ORF">GPUH_LOCUS21685</name>
</gene>
<dbReference type="GO" id="GO:0043235">
    <property type="term" value="C:receptor complex"/>
    <property type="evidence" value="ECO:0007669"/>
    <property type="project" value="TreeGrafter"/>
</dbReference>
<dbReference type="PANTHER" id="PTHR24416">
    <property type="entry name" value="TYROSINE-PROTEIN KINASE RECEPTOR"/>
    <property type="match status" value="1"/>
</dbReference>
<dbReference type="SUPFAM" id="SSF56112">
    <property type="entry name" value="Protein kinase-like (PK-like)"/>
    <property type="match status" value="1"/>
</dbReference>
<organism evidence="4">
    <name type="scientific">Gongylonema pulchrum</name>
    <dbReference type="NCBI Taxonomy" id="637853"/>
    <lineage>
        <taxon>Eukaryota</taxon>
        <taxon>Metazoa</taxon>
        <taxon>Ecdysozoa</taxon>
        <taxon>Nematoda</taxon>
        <taxon>Chromadorea</taxon>
        <taxon>Rhabditida</taxon>
        <taxon>Spirurina</taxon>
        <taxon>Spiruromorpha</taxon>
        <taxon>Spiruroidea</taxon>
        <taxon>Gongylonematidae</taxon>
        <taxon>Gongylonema</taxon>
    </lineage>
</organism>
<name>A0A183EL42_9BILA</name>
<keyword evidence="3" id="KW-1185">Reference proteome</keyword>
<dbReference type="Proteomes" id="UP000271098">
    <property type="component" value="Unassembled WGS sequence"/>
</dbReference>
<dbReference type="GO" id="GO:0007169">
    <property type="term" value="P:cell surface receptor protein tyrosine kinase signaling pathway"/>
    <property type="evidence" value="ECO:0007669"/>
    <property type="project" value="TreeGrafter"/>
</dbReference>
<dbReference type="InterPro" id="IPR050122">
    <property type="entry name" value="RTK"/>
</dbReference>
<dbReference type="Gene3D" id="1.10.510.10">
    <property type="entry name" value="Transferase(Phosphotransferase) domain 1"/>
    <property type="match status" value="1"/>
</dbReference>
<accession>A0A183EL42</accession>
<dbReference type="AlphaFoldDB" id="A0A183EL42"/>
<evidence type="ECO:0000313" key="2">
    <source>
        <dbReference type="EMBL" id="VDN38741.1"/>
    </source>
</evidence>
<dbReference type="GO" id="GO:0005886">
    <property type="term" value="C:plasma membrane"/>
    <property type="evidence" value="ECO:0007669"/>
    <property type="project" value="TreeGrafter"/>
</dbReference>
<dbReference type="GO" id="GO:0005524">
    <property type="term" value="F:ATP binding"/>
    <property type="evidence" value="ECO:0007669"/>
    <property type="project" value="InterPro"/>
</dbReference>
<dbReference type="GO" id="GO:0004714">
    <property type="term" value="F:transmembrane receptor protein tyrosine kinase activity"/>
    <property type="evidence" value="ECO:0007669"/>
    <property type="project" value="TreeGrafter"/>
</dbReference>
<dbReference type="EMBL" id="UYRT01093221">
    <property type="protein sequence ID" value="VDN38741.1"/>
    <property type="molecule type" value="Genomic_DNA"/>
</dbReference>
<proteinExistence type="predicted"/>
<evidence type="ECO:0000313" key="4">
    <source>
        <dbReference type="WBParaSite" id="GPUH_0002171001-mRNA-1"/>
    </source>
</evidence>
<dbReference type="InterPro" id="IPR001245">
    <property type="entry name" value="Ser-Thr/Tyr_kinase_cat_dom"/>
</dbReference>
<sequence>MAPESLTRTPVYSSKSDIWSFGIVAYEIFSCGQKPWPEKPVKWIATKIRKGITAEMPKRMPRLIREIIAECFHFEPEQRPTFRQVSSRIHLVQGIRFIPPHPLSMSLARIKNVKPTRVLVKDPDAILVEFESMIDKIVDLDDEWVSWFIVFFLIRFCITCKCKNVYCQDNHSFVFVCVLGSE</sequence>
<reference evidence="2 3" key="2">
    <citation type="submission" date="2018-11" db="EMBL/GenBank/DDBJ databases">
        <authorList>
            <consortium name="Pathogen Informatics"/>
        </authorList>
    </citation>
    <scope>NUCLEOTIDE SEQUENCE [LARGE SCALE GENOMIC DNA]</scope>
</reference>
<protein>
    <submittedName>
        <fullName evidence="4">Protein kinase domain-containing protein</fullName>
    </submittedName>
</protein>
<dbReference type="PRINTS" id="PR00109">
    <property type="entry name" value="TYRKINASE"/>
</dbReference>
<dbReference type="PROSITE" id="PS50011">
    <property type="entry name" value="PROTEIN_KINASE_DOM"/>
    <property type="match status" value="1"/>
</dbReference>
<dbReference type="Pfam" id="PF07714">
    <property type="entry name" value="PK_Tyr_Ser-Thr"/>
    <property type="match status" value="1"/>
</dbReference>
<dbReference type="OrthoDB" id="3256376at2759"/>
<evidence type="ECO:0000259" key="1">
    <source>
        <dbReference type="PROSITE" id="PS50011"/>
    </source>
</evidence>
<dbReference type="InterPro" id="IPR000719">
    <property type="entry name" value="Prot_kinase_dom"/>
</dbReference>